<reference evidence="2 3" key="1">
    <citation type="journal article" date="2014" name="BMC Genomics">
        <title>Comparison of environmental and isolate Sulfobacillus genomes reveals diverse carbon, sulfur, nitrogen, and hydrogen metabolisms.</title>
        <authorList>
            <person name="Justice N.B."/>
            <person name="Norman A."/>
            <person name="Brown C.T."/>
            <person name="Singh A."/>
            <person name="Thomas B.C."/>
            <person name="Banfield J.F."/>
        </authorList>
    </citation>
    <scope>NUCLEOTIDE SEQUENCE [LARGE SCALE GENOMIC DNA]</scope>
    <source>
        <strain evidence="2">AMDSBA1</strain>
    </source>
</reference>
<dbReference type="AlphaFoldDB" id="A0A2T2WM69"/>
<name>A0A2T2WM69_9FIRM</name>
<proteinExistence type="predicted"/>
<accession>A0A2T2WM69</accession>
<comment type="caution">
    <text evidence="2">The sequence shown here is derived from an EMBL/GenBank/DDBJ whole genome shotgun (WGS) entry which is preliminary data.</text>
</comment>
<organism evidence="2 3">
    <name type="scientific">Sulfobacillus benefaciens</name>
    <dbReference type="NCBI Taxonomy" id="453960"/>
    <lineage>
        <taxon>Bacteria</taxon>
        <taxon>Bacillati</taxon>
        <taxon>Bacillota</taxon>
        <taxon>Clostridia</taxon>
        <taxon>Eubacteriales</taxon>
        <taxon>Clostridiales Family XVII. Incertae Sedis</taxon>
        <taxon>Sulfobacillus</taxon>
    </lineage>
</organism>
<evidence type="ECO:0000256" key="1">
    <source>
        <dbReference type="SAM" id="MobiDB-lite"/>
    </source>
</evidence>
<dbReference type="EMBL" id="PXYT01000095">
    <property type="protein sequence ID" value="PSR23316.1"/>
    <property type="molecule type" value="Genomic_DNA"/>
</dbReference>
<evidence type="ECO:0000313" key="2">
    <source>
        <dbReference type="EMBL" id="PSR23316.1"/>
    </source>
</evidence>
<feature type="region of interest" description="Disordered" evidence="1">
    <location>
        <begin position="65"/>
        <end position="92"/>
    </location>
</feature>
<gene>
    <name evidence="2" type="ORF">C7B43_20195</name>
</gene>
<sequence>MIVKLYLDASRDRELIDAIEAMPKGERSTRLKGLLLLALSGTGGLLVRIDGLEQRVHALEEKAISEQEDLQPSESGYGADAMHSLLNGLEDG</sequence>
<evidence type="ECO:0000313" key="3">
    <source>
        <dbReference type="Proteomes" id="UP000242699"/>
    </source>
</evidence>
<protein>
    <submittedName>
        <fullName evidence="2">Uncharacterized protein</fullName>
    </submittedName>
</protein>
<dbReference type="Proteomes" id="UP000242699">
    <property type="component" value="Unassembled WGS sequence"/>
</dbReference>